<name>A0A8J6K803_ELECQ</name>
<proteinExistence type="predicted"/>
<comment type="caution">
    <text evidence="1">The sequence shown here is derived from an EMBL/GenBank/DDBJ whole genome shotgun (WGS) entry which is preliminary data.</text>
</comment>
<dbReference type="EMBL" id="WNTK01000005">
    <property type="protein sequence ID" value="KAG9483187.1"/>
    <property type="molecule type" value="Genomic_DNA"/>
</dbReference>
<protein>
    <submittedName>
        <fullName evidence="1">Uncharacterized protein</fullName>
    </submittedName>
</protein>
<reference evidence="1" key="1">
    <citation type="thesis" date="2020" institute="ProQuest LLC" country="789 East Eisenhower Parkway, Ann Arbor, MI, USA">
        <title>Comparative Genomics and Chromosome Evolution.</title>
        <authorList>
            <person name="Mudd A.B."/>
        </authorList>
    </citation>
    <scope>NUCLEOTIDE SEQUENCE</scope>
    <source>
        <strain evidence="1">HN-11 Male</strain>
        <tissue evidence="1">Kidney and liver</tissue>
    </source>
</reference>
<evidence type="ECO:0000313" key="1">
    <source>
        <dbReference type="EMBL" id="KAG9483187.1"/>
    </source>
</evidence>
<sequence length="81" mass="9313">MRSAMLVLHAVLAIYCHREMSLNLFLSCGIKKKKNQNFVFIVNPAKFTPPPHPQKLISLYLMHPYALHTSISIHPNIILYV</sequence>
<dbReference type="AlphaFoldDB" id="A0A8J6K803"/>
<gene>
    <name evidence="1" type="ORF">GDO78_009243</name>
</gene>
<keyword evidence="2" id="KW-1185">Reference proteome</keyword>
<evidence type="ECO:0000313" key="2">
    <source>
        <dbReference type="Proteomes" id="UP000770717"/>
    </source>
</evidence>
<accession>A0A8J6K803</accession>
<dbReference type="Proteomes" id="UP000770717">
    <property type="component" value="Unassembled WGS sequence"/>
</dbReference>
<organism evidence="1 2">
    <name type="scientific">Eleutherodactylus coqui</name>
    <name type="common">Puerto Rican coqui</name>
    <dbReference type="NCBI Taxonomy" id="57060"/>
    <lineage>
        <taxon>Eukaryota</taxon>
        <taxon>Metazoa</taxon>
        <taxon>Chordata</taxon>
        <taxon>Craniata</taxon>
        <taxon>Vertebrata</taxon>
        <taxon>Euteleostomi</taxon>
        <taxon>Amphibia</taxon>
        <taxon>Batrachia</taxon>
        <taxon>Anura</taxon>
        <taxon>Neobatrachia</taxon>
        <taxon>Hyloidea</taxon>
        <taxon>Eleutherodactylidae</taxon>
        <taxon>Eleutherodactylinae</taxon>
        <taxon>Eleutherodactylus</taxon>
        <taxon>Eleutherodactylus</taxon>
    </lineage>
</organism>